<dbReference type="EMBL" id="BSVB01000001">
    <property type="protein sequence ID" value="GMA95585.1"/>
    <property type="molecule type" value="Genomic_DNA"/>
</dbReference>
<dbReference type="SMART" id="SM00347">
    <property type="entry name" value="HTH_MARR"/>
    <property type="match status" value="1"/>
</dbReference>
<dbReference type="PANTHER" id="PTHR33164">
    <property type="entry name" value="TRANSCRIPTIONAL REGULATOR, MARR FAMILY"/>
    <property type="match status" value="1"/>
</dbReference>
<proteinExistence type="predicted"/>
<dbReference type="InterPro" id="IPR000835">
    <property type="entry name" value="HTH_MarR-typ"/>
</dbReference>
<gene>
    <name evidence="2" type="ORF">GCM10025881_24090</name>
</gene>
<feature type="domain" description="HTH marR-type" evidence="1">
    <location>
        <begin position="24"/>
        <end position="160"/>
    </location>
</feature>
<accession>A0ABQ6K7L1</accession>
<organism evidence="2 3">
    <name type="scientific">Pseudolysinimonas kribbensis</name>
    <dbReference type="NCBI Taxonomy" id="433641"/>
    <lineage>
        <taxon>Bacteria</taxon>
        <taxon>Bacillati</taxon>
        <taxon>Actinomycetota</taxon>
        <taxon>Actinomycetes</taxon>
        <taxon>Micrococcales</taxon>
        <taxon>Microbacteriaceae</taxon>
        <taxon>Pseudolysinimonas</taxon>
    </lineage>
</organism>
<sequence length="168" mass="18494">MPPATEHGARGFWYAARPSTPPTPVDVLDALRGYRAAERAMRRRARGSMGVGETDLLAIRQLLEAQQLGRTVTAKDLARRLGISSASTTVLVDRLVRSGHARRETHPTDRRAVVVVATPQAGADVRKHLGRMHEQMLKVTESLDPEARRSVHAYLEAMRAVMEDAEPG</sequence>
<dbReference type="InterPro" id="IPR039422">
    <property type="entry name" value="MarR/SlyA-like"/>
</dbReference>
<comment type="caution">
    <text evidence="2">The sequence shown here is derived from an EMBL/GenBank/DDBJ whole genome shotgun (WGS) entry which is preliminary data.</text>
</comment>
<dbReference type="Proteomes" id="UP001157034">
    <property type="component" value="Unassembled WGS sequence"/>
</dbReference>
<dbReference type="Gene3D" id="1.10.10.10">
    <property type="entry name" value="Winged helix-like DNA-binding domain superfamily/Winged helix DNA-binding domain"/>
    <property type="match status" value="1"/>
</dbReference>
<protein>
    <recommendedName>
        <fullName evidence="1">HTH marR-type domain-containing protein</fullName>
    </recommendedName>
</protein>
<dbReference type="RefSeq" id="WP_284254329.1">
    <property type="nucleotide sequence ID" value="NZ_BAAAQO010000002.1"/>
</dbReference>
<keyword evidence="3" id="KW-1185">Reference proteome</keyword>
<name>A0ABQ6K7L1_9MICO</name>
<dbReference type="SUPFAM" id="SSF46785">
    <property type="entry name" value="Winged helix' DNA-binding domain"/>
    <property type="match status" value="1"/>
</dbReference>
<dbReference type="PROSITE" id="PS50995">
    <property type="entry name" value="HTH_MARR_2"/>
    <property type="match status" value="1"/>
</dbReference>
<evidence type="ECO:0000259" key="1">
    <source>
        <dbReference type="PROSITE" id="PS50995"/>
    </source>
</evidence>
<dbReference type="PANTHER" id="PTHR33164:SF106">
    <property type="entry name" value="TRANSCRIPTIONAL REGULATORY PROTEIN"/>
    <property type="match status" value="1"/>
</dbReference>
<evidence type="ECO:0000313" key="3">
    <source>
        <dbReference type="Proteomes" id="UP001157034"/>
    </source>
</evidence>
<evidence type="ECO:0000313" key="2">
    <source>
        <dbReference type="EMBL" id="GMA95585.1"/>
    </source>
</evidence>
<dbReference type="Pfam" id="PF12802">
    <property type="entry name" value="MarR_2"/>
    <property type="match status" value="1"/>
</dbReference>
<reference evidence="3" key="1">
    <citation type="journal article" date="2019" name="Int. J. Syst. Evol. Microbiol.">
        <title>The Global Catalogue of Microorganisms (GCM) 10K type strain sequencing project: providing services to taxonomists for standard genome sequencing and annotation.</title>
        <authorList>
            <consortium name="The Broad Institute Genomics Platform"/>
            <consortium name="The Broad Institute Genome Sequencing Center for Infectious Disease"/>
            <person name="Wu L."/>
            <person name="Ma J."/>
        </authorList>
    </citation>
    <scope>NUCLEOTIDE SEQUENCE [LARGE SCALE GENOMIC DNA]</scope>
    <source>
        <strain evidence="3">NBRC 108894</strain>
    </source>
</reference>
<dbReference type="InterPro" id="IPR036388">
    <property type="entry name" value="WH-like_DNA-bd_sf"/>
</dbReference>
<dbReference type="InterPro" id="IPR036390">
    <property type="entry name" value="WH_DNA-bd_sf"/>
</dbReference>